<feature type="region of interest" description="Disordered" evidence="10">
    <location>
        <begin position="1091"/>
        <end position="1120"/>
    </location>
</feature>
<dbReference type="AlphaFoldDB" id="A0A3B3SX06"/>
<keyword evidence="8" id="KW-0539">Nucleus</keyword>
<feature type="region of interest" description="Disordered" evidence="10">
    <location>
        <begin position="195"/>
        <end position="231"/>
    </location>
</feature>
<dbReference type="GO" id="GO:0006355">
    <property type="term" value="P:regulation of DNA-templated transcription"/>
    <property type="evidence" value="ECO:0007669"/>
    <property type="project" value="InterPro"/>
</dbReference>
<keyword evidence="2" id="KW-0678">Repressor</keyword>
<keyword evidence="3" id="KW-0227">DNA damage</keyword>
<dbReference type="PANTHER" id="PTHR16500">
    <property type="entry name" value="BRCA2-INTERACTING TRANSCRIPTIONAL REPRESSOR EMSY"/>
    <property type="match status" value="1"/>
</dbReference>
<dbReference type="GeneTree" id="ENSGT00390000009554"/>
<dbReference type="InterPro" id="IPR036142">
    <property type="entry name" value="ENT_dom-like_sf"/>
</dbReference>
<keyword evidence="7" id="KW-0234">DNA repair</keyword>
<feature type="region of interest" description="Disordered" evidence="10">
    <location>
        <begin position="907"/>
        <end position="955"/>
    </location>
</feature>
<sequence length="1120" mass="117168">MPVVWPTILDLSRDECKRILRKLELEAYAGVITALRAQGDLTKDKKDLLGELTKVLSISTERHRAEVRRAVNDERLTTIAYHMSGPNSSSEWSIEGRRLVPLMPRLVPQTAFTVTANAVANAAAHQNASLLLPTETGNKEVVVCYSYTSTTSTPTSVTAPSGAAASTIVKSPRPASPASNVVVLPSGSTVYVKSVSCSDEDERPRKRRRTNSSSSSPVVLKEVPKPAPPISKTITVPVSGSPKMSNIMQSIANSLPPHMSPVKITFTKPTTQTTNTTTQKVIIVTTSPSSSFVPNILSKSHNYAAVSKLVSTSMPTPSSQKQTVVIPASSSPSPVPATVAVTTVVSSTPSVVMSTIAQGASSAGVKVATARLPSPKNLVGSPTQILAQFPKQHQQSPKQLTQGSPIASSLAAAQTATTPPGSKPTIQIKQESGVKIITQQMQPSKILPKPSSAALPSSSASPIMVVSSNGAIMTTKLVSTVTGTQATYSRPAVSPTISARVANSPAGATYVKTTSGSIITVVPKSLATLGGKIISSSIVSGDMVTLCLYYSNTGTTTKITTIPMTSKPNVIVVQKTTGKGPTIQGLPGKNVVTTLLNAGGEKTLQAVPGAKPAIITASRPITKMIVTQPKGLGSGAQPTTTTKIIPTKIVYGQQGKTQVLIKPKPVNFQTTVVSEQARQLVSETLQHVSRIAEVAPASALEGVLKEEPQVYAESSSLSADPSHDSQPVVHVITSRGQEWTDHEVSVEASPTIIYQDVSGESQSATSTIKALLELQQTTVKEKVESKPRQHTIDLSQMAVPIQMAQEKRQSPASPVQPPAETDTGSSGSASGAEPVLSSTQQQGAPSQSTAQTPVVVKSAVASQASQSKQVEEVVLEESELEGDTLDPQTGLFYRSSQAMSKPAVVTMKPPLTPQLPKLQQAPSTHNRPIHTQLSQPPPLQAHHPVGSDKPSPSQIQQPIITQGATVTKITFGSHPSPPVSSSGEAAAKLLPESSSGPSMAPEKPSVSDILKISMMEAEIDPGAEPMVVDSSSDCGSFGKGSSQVVAAGKDVDVIQVIPQYSIMPDSSQSNVVVEPSGFLEITNYTSQCLDEESVMDQEVDSSNDEGAAASPVQGCADQSQ</sequence>
<evidence type="ECO:0000256" key="8">
    <source>
        <dbReference type="ARBA" id="ARBA00023242"/>
    </source>
</evidence>
<feature type="compositionally biased region" description="Low complexity" evidence="10">
    <location>
        <begin position="211"/>
        <end position="221"/>
    </location>
</feature>
<evidence type="ECO:0000313" key="13">
    <source>
        <dbReference type="Proteomes" id="UP000261540"/>
    </source>
</evidence>
<dbReference type="Ensembl" id="ENSPKIT00000015700.1">
    <property type="protein sequence ID" value="ENSPKIP00000034778.1"/>
    <property type="gene ID" value="ENSPKIG00000013871.1"/>
</dbReference>
<dbReference type="Gene3D" id="1.10.1240.40">
    <property type="entry name" value="ENT domain"/>
    <property type="match status" value="1"/>
</dbReference>
<evidence type="ECO:0000259" key="11">
    <source>
        <dbReference type="PROSITE" id="PS51138"/>
    </source>
</evidence>
<evidence type="ECO:0000256" key="1">
    <source>
        <dbReference type="ARBA" id="ARBA00004123"/>
    </source>
</evidence>
<dbReference type="GO" id="GO:0005654">
    <property type="term" value="C:nucleoplasm"/>
    <property type="evidence" value="ECO:0007669"/>
    <property type="project" value="TreeGrafter"/>
</dbReference>
<dbReference type="FunFam" id="1.10.1240.40:FF:000001">
    <property type="entry name" value="BRCA2-interacting transcriptional repressor EMSY isoform X1"/>
    <property type="match status" value="1"/>
</dbReference>
<feature type="compositionally biased region" description="Acidic residues" evidence="10">
    <location>
        <begin position="1091"/>
        <end position="1103"/>
    </location>
</feature>
<feature type="region of interest" description="Disordered" evidence="10">
    <location>
        <begin position="973"/>
        <end position="1004"/>
    </location>
</feature>
<proteinExistence type="predicted"/>
<feature type="compositionally biased region" description="Polar residues" evidence="10">
    <location>
        <begin position="836"/>
        <end position="852"/>
    </location>
</feature>
<keyword evidence="13" id="KW-1185">Reference proteome</keyword>
<feature type="compositionally biased region" description="Low complexity" evidence="10">
    <location>
        <begin position="405"/>
        <end position="420"/>
    </location>
</feature>
<evidence type="ECO:0000256" key="10">
    <source>
        <dbReference type="SAM" id="MobiDB-lite"/>
    </source>
</evidence>
<feature type="region of interest" description="Disordered" evidence="10">
    <location>
        <begin position="390"/>
        <end position="427"/>
    </location>
</feature>
<evidence type="ECO:0000313" key="12">
    <source>
        <dbReference type="Ensembl" id="ENSPKIP00000034778.1"/>
    </source>
</evidence>
<dbReference type="InterPro" id="IPR033482">
    <property type="entry name" value="EMSY"/>
</dbReference>
<feature type="compositionally biased region" description="Low complexity" evidence="10">
    <location>
        <begin position="854"/>
        <end position="868"/>
    </location>
</feature>
<comment type="subcellular location">
    <subcellularLocation>
        <location evidence="1">Nucleus</location>
    </subcellularLocation>
</comment>
<organism evidence="12 13">
    <name type="scientific">Paramormyrops kingsleyae</name>
    <dbReference type="NCBI Taxonomy" id="1676925"/>
    <lineage>
        <taxon>Eukaryota</taxon>
        <taxon>Metazoa</taxon>
        <taxon>Chordata</taxon>
        <taxon>Craniata</taxon>
        <taxon>Vertebrata</taxon>
        <taxon>Euteleostomi</taxon>
        <taxon>Actinopterygii</taxon>
        <taxon>Neopterygii</taxon>
        <taxon>Teleostei</taxon>
        <taxon>Osteoglossocephala</taxon>
        <taxon>Osteoglossomorpha</taxon>
        <taxon>Osteoglossiformes</taxon>
        <taxon>Mormyridae</taxon>
        <taxon>Paramormyrops</taxon>
    </lineage>
</organism>
<dbReference type="PROSITE" id="PS51138">
    <property type="entry name" value="ENT"/>
    <property type="match status" value="1"/>
</dbReference>
<feature type="region of interest" description="Disordered" evidence="10">
    <location>
        <begin position="803"/>
        <end position="889"/>
    </location>
</feature>
<feature type="compositionally biased region" description="Acidic residues" evidence="10">
    <location>
        <begin position="873"/>
        <end position="884"/>
    </location>
</feature>
<accession>A0A3B3SX06</accession>
<dbReference type="Pfam" id="PF03735">
    <property type="entry name" value="ENT"/>
    <property type="match status" value="1"/>
</dbReference>
<evidence type="ECO:0000256" key="9">
    <source>
        <dbReference type="ARBA" id="ARBA00073247"/>
    </source>
</evidence>
<reference evidence="12" key="1">
    <citation type="submission" date="2025-08" db="UniProtKB">
        <authorList>
            <consortium name="Ensembl"/>
        </authorList>
    </citation>
    <scope>IDENTIFICATION</scope>
</reference>
<dbReference type="Proteomes" id="UP000261540">
    <property type="component" value="Unplaced"/>
</dbReference>
<dbReference type="InterPro" id="IPR005491">
    <property type="entry name" value="ENT_dom"/>
</dbReference>
<dbReference type="GO" id="GO:0006325">
    <property type="term" value="P:chromatin organization"/>
    <property type="evidence" value="ECO:0007669"/>
    <property type="project" value="UniProtKB-KW"/>
</dbReference>
<feature type="domain" description="ENT" evidence="11">
    <location>
        <begin position="16"/>
        <end position="100"/>
    </location>
</feature>
<dbReference type="GO" id="GO:0006281">
    <property type="term" value="P:DNA repair"/>
    <property type="evidence" value="ECO:0007669"/>
    <property type="project" value="UniProtKB-KW"/>
</dbReference>
<protein>
    <recommendedName>
        <fullName evidence="9">BRCA2-interacting transcriptional repressor EMSY</fullName>
    </recommendedName>
</protein>
<keyword evidence="6" id="KW-0804">Transcription</keyword>
<evidence type="ECO:0000256" key="3">
    <source>
        <dbReference type="ARBA" id="ARBA00022763"/>
    </source>
</evidence>
<feature type="compositionally biased region" description="Polar residues" evidence="10">
    <location>
        <begin position="923"/>
        <end position="934"/>
    </location>
</feature>
<dbReference type="SUPFAM" id="SSF158639">
    <property type="entry name" value="ENT-like"/>
    <property type="match status" value="1"/>
</dbReference>
<keyword evidence="5" id="KW-0805">Transcription regulation</keyword>
<evidence type="ECO:0000256" key="2">
    <source>
        <dbReference type="ARBA" id="ARBA00022491"/>
    </source>
</evidence>
<reference evidence="12" key="2">
    <citation type="submission" date="2025-09" db="UniProtKB">
        <authorList>
            <consortium name="Ensembl"/>
        </authorList>
    </citation>
    <scope>IDENTIFICATION</scope>
</reference>
<feature type="compositionally biased region" description="Polar residues" evidence="10">
    <location>
        <begin position="390"/>
        <end position="404"/>
    </location>
</feature>
<dbReference type="PANTHER" id="PTHR16500:SF3">
    <property type="entry name" value="BRCA2-INTERACTING TRANSCRIPTIONAL REPRESSOR EMSY"/>
    <property type="match status" value="1"/>
</dbReference>
<evidence type="ECO:0000256" key="6">
    <source>
        <dbReference type="ARBA" id="ARBA00023163"/>
    </source>
</evidence>
<evidence type="ECO:0000256" key="5">
    <source>
        <dbReference type="ARBA" id="ARBA00023015"/>
    </source>
</evidence>
<evidence type="ECO:0000256" key="4">
    <source>
        <dbReference type="ARBA" id="ARBA00022853"/>
    </source>
</evidence>
<evidence type="ECO:0000256" key="7">
    <source>
        <dbReference type="ARBA" id="ARBA00023204"/>
    </source>
</evidence>
<keyword evidence="4" id="KW-0156">Chromatin regulator</keyword>
<dbReference type="SMART" id="SM01191">
    <property type="entry name" value="ENT"/>
    <property type="match status" value="1"/>
</dbReference>
<name>A0A3B3SX06_9TELE</name>